<evidence type="ECO:0000313" key="1">
    <source>
        <dbReference type="EMBL" id="KNE62824.1"/>
    </source>
</evidence>
<protein>
    <submittedName>
        <fullName evidence="1">Uncharacterized protein</fullName>
    </submittedName>
</protein>
<dbReference type="OrthoDB" id="10350417at2759"/>
<proteinExistence type="predicted"/>
<keyword evidence="2" id="KW-1185">Reference proteome</keyword>
<name>A0A0L0SK77_ALLM3</name>
<accession>A0A0L0SK77</accession>
<organism evidence="1 2">
    <name type="scientific">Allomyces macrogynus (strain ATCC 38327)</name>
    <name type="common">Allomyces javanicus var. macrogynus</name>
    <dbReference type="NCBI Taxonomy" id="578462"/>
    <lineage>
        <taxon>Eukaryota</taxon>
        <taxon>Fungi</taxon>
        <taxon>Fungi incertae sedis</taxon>
        <taxon>Blastocladiomycota</taxon>
        <taxon>Blastocladiomycetes</taxon>
        <taxon>Blastocladiales</taxon>
        <taxon>Blastocladiaceae</taxon>
        <taxon>Allomyces</taxon>
    </lineage>
</organism>
<sequence length="183" mass="20832">MFRIPGATTELRIDHKRWSDGIGLIVKTNSTPGPVVWRIVSRSGLVLDGRILTIEPADPKWMYLKRRAPSPEIYLVLNLPPPGRVKTNSLSRELEIDDVWPFVDRGAPPVPGTRLYYGFLTVERPRRPNVMLLRDGAVVYGYKIRVVRIDNPVALVDRIENVFDKCKEIALADPDLRHLVSTR</sequence>
<dbReference type="EMBL" id="GG745341">
    <property type="protein sequence ID" value="KNE62824.1"/>
    <property type="molecule type" value="Genomic_DNA"/>
</dbReference>
<dbReference type="VEuPathDB" id="FungiDB:AMAG_08001"/>
<reference evidence="1 2" key="1">
    <citation type="submission" date="2009-11" db="EMBL/GenBank/DDBJ databases">
        <title>Annotation of Allomyces macrogynus ATCC 38327.</title>
        <authorList>
            <consortium name="The Broad Institute Genome Sequencing Platform"/>
            <person name="Russ C."/>
            <person name="Cuomo C."/>
            <person name="Burger G."/>
            <person name="Gray M.W."/>
            <person name="Holland P.W.H."/>
            <person name="King N."/>
            <person name="Lang F.B.F."/>
            <person name="Roger A.J."/>
            <person name="Ruiz-Trillo I."/>
            <person name="Young S.K."/>
            <person name="Zeng Q."/>
            <person name="Gargeya S."/>
            <person name="Fitzgerald M."/>
            <person name="Haas B."/>
            <person name="Abouelleil A."/>
            <person name="Alvarado L."/>
            <person name="Arachchi H.M."/>
            <person name="Berlin A."/>
            <person name="Chapman S.B."/>
            <person name="Gearin G."/>
            <person name="Goldberg J."/>
            <person name="Griggs A."/>
            <person name="Gujja S."/>
            <person name="Hansen M."/>
            <person name="Heiman D."/>
            <person name="Howarth C."/>
            <person name="Larimer J."/>
            <person name="Lui A."/>
            <person name="MacDonald P.J.P."/>
            <person name="McCowen C."/>
            <person name="Montmayeur A."/>
            <person name="Murphy C."/>
            <person name="Neiman D."/>
            <person name="Pearson M."/>
            <person name="Priest M."/>
            <person name="Roberts A."/>
            <person name="Saif S."/>
            <person name="Shea T."/>
            <person name="Sisk P."/>
            <person name="Stolte C."/>
            <person name="Sykes S."/>
            <person name="Wortman J."/>
            <person name="Nusbaum C."/>
            <person name="Birren B."/>
        </authorList>
    </citation>
    <scope>NUCLEOTIDE SEQUENCE [LARGE SCALE GENOMIC DNA]</scope>
    <source>
        <strain evidence="1 2">ATCC 38327</strain>
    </source>
</reference>
<dbReference type="AlphaFoldDB" id="A0A0L0SK77"/>
<evidence type="ECO:0000313" key="2">
    <source>
        <dbReference type="Proteomes" id="UP000054350"/>
    </source>
</evidence>
<gene>
    <name evidence="1" type="ORF">AMAG_08001</name>
</gene>
<reference evidence="2" key="2">
    <citation type="submission" date="2009-11" db="EMBL/GenBank/DDBJ databases">
        <title>The Genome Sequence of Allomyces macrogynus strain ATCC 38327.</title>
        <authorList>
            <consortium name="The Broad Institute Genome Sequencing Platform"/>
            <person name="Russ C."/>
            <person name="Cuomo C."/>
            <person name="Shea T."/>
            <person name="Young S.K."/>
            <person name="Zeng Q."/>
            <person name="Koehrsen M."/>
            <person name="Haas B."/>
            <person name="Borodovsky M."/>
            <person name="Guigo R."/>
            <person name="Alvarado L."/>
            <person name="Berlin A."/>
            <person name="Borenstein D."/>
            <person name="Chen Z."/>
            <person name="Engels R."/>
            <person name="Freedman E."/>
            <person name="Gellesch M."/>
            <person name="Goldberg J."/>
            <person name="Griggs A."/>
            <person name="Gujja S."/>
            <person name="Heiman D."/>
            <person name="Hepburn T."/>
            <person name="Howarth C."/>
            <person name="Jen D."/>
            <person name="Larson L."/>
            <person name="Lewis B."/>
            <person name="Mehta T."/>
            <person name="Park D."/>
            <person name="Pearson M."/>
            <person name="Roberts A."/>
            <person name="Saif S."/>
            <person name="Shenoy N."/>
            <person name="Sisk P."/>
            <person name="Stolte C."/>
            <person name="Sykes S."/>
            <person name="Walk T."/>
            <person name="White J."/>
            <person name="Yandava C."/>
            <person name="Burger G."/>
            <person name="Gray M.W."/>
            <person name="Holland P.W.H."/>
            <person name="King N."/>
            <person name="Lang F.B.F."/>
            <person name="Roger A.J."/>
            <person name="Ruiz-Trillo I."/>
            <person name="Lander E."/>
            <person name="Nusbaum C."/>
        </authorList>
    </citation>
    <scope>NUCLEOTIDE SEQUENCE [LARGE SCALE GENOMIC DNA]</scope>
    <source>
        <strain evidence="2">ATCC 38327</strain>
    </source>
</reference>
<dbReference type="Proteomes" id="UP000054350">
    <property type="component" value="Unassembled WGS sequence"/>
</dbReference>